<proteinExistence type="predicted"/>
<organism evidence="2 3">
    <name type="scientific">Roseibium marinum</name>
    <dbReference type="NCBI Taxonomy" id="281252"/>
    <lineage>
        <taxon>Bacteria</taxon>
        <taxon>Pseudomonadati</taxon>
        <taxon>Pseudomonadota</taxon>
        <taxon>Alphaproteobacteria</taxon>
        <taxon>Hyphomicrobiales</taxon>
        <taxon>Stappiaceae</taxon>
        <taxon>Roseibium</taxon>
    </lineage>
</organism>
<dbReference type="OrthoDB" id="7375008at2"/>
<evidence type="ECO:0000313" key="2">
    <source>
        <dbReference type="EMBL" id="POF34004.1"/>
    </source>
</evidence>
<dbReference type="GO" id="GO:0016779">
    <property type="term" value="F:nucleotidyltransferase activity"/>
    <property type="evidence" value="ECO:0007669"/>
    <property type="project" value="InterPro"/>
</dbReference>
<name>A0A2S3V201_9HYPH</name>
<comment type="caution">
    <text evidence="2">The sequence shown here is derived from an EMBL/GenBank/DDBJ whole genome shotgun (WGS) entry which is preliminary data.</text>
</comment>
<dbReference type="Pfam" id="PF01909">
    <property type="entry name" value="NTP_transf_2"/>
    <property type="match status" value="1"/>
</dbReference>
<dbReference type="InterPro" id="IPR043519">
    <property type="entry name" value="NT_sf"/>
</dbReference>
<sequence length="269" mass="30096">MESHQVIELIAGKLRSEKQVQALCLSGSYGAGLEDGFSDIDFLAVLDHGTLDTFAQTWRAILSDIGEIVLWREFKRTDLLVNAVTADWLRIDLLGVNADRIKIGRARNGLEVLFDHAGLLGALPEVLEDTGPDPKQMQYQFEEFIRILGLMPVAMGRREYFNAITGVFHLRNLLVSLLIEETRAPHRGGALHLNRLITHEQKELLASLPALVPGRETAIEAHLAYAAAYLPRARKLADRYAIQWPQRFEQVTLSNLSSKLGLDVSHLLD</sequence>
<dbReference type="EMBL" id="PPCN01000001">
    <property type="protein sequence ID" value="POF34004.1"/>
    <property type="molecule type" value="Genomic_DNA"/>
</dbReference>
<evidence type="ECO:0000259" key="1">
    <source>
        <dbReference type="Pfam" id="PF01909"/>
    </source>
</evidence>
<dbReference type="Proteomes" id="UP000236959">
    <property type="component" value="Unassembled WGS sequence"/>
</dbReference>
<accession>A0A2S3V201</accession>
<dbReference type="Gene3D" id="3.30.460.10">
    <property type="entry name" value="Beta Polymerase, domain 2"/>
    <property type="match status" value="1"/>
</dbReference>
<dbReference type="AlphaFoldDB" id="A0A2S3V201"/>
<reference evidence="2 3" key="1">
    <citation type="submission" date="2018-01" db="EMBL/GenBank/DDBJ databases">
        <title>Genomic Encyclopedia of Archaeal and Bacterial Type Strains, Phase II (KMG-II): from individual species to whole genera.</title>
        <authorList>
            <person name="Goeker M."/>
        </authorList>
    </citation>
    <scope>NUCLEOTIDE SEQUENCE [LARGE SCALE GENOMIC DNA]</scope>
    <source>
        <strain evidence="2 3">DSM 17023</strain>
    </source>
</reference>
<gene>
    <name evidence="2" type="ORF">CLV41_101454</name>
</gene>
<dbReference type="InterPro" id="IPR002934">
    <property type="entry name" value="Polymerase_NTP_transf_dom"/>
</dbReference>
<dbReference type="RefSeq" id="WP_103220643.1">
    <property type="nucleotide sequence ID" value="NZ_PPCN01000001.1"/>
</dbReference>
<evidence type="ECO:0000313" key="3">
    <source>
        <dbReference type="Proteomes" id="UP000236959"/>
    </source>
</evidence>
<keyword evidence="3" id="KW-1185">Reference proteome</keyword>
<feature type="domain" description="Polymerase nucleotidyl transferase" evidence="1">
    <location>
        <begin position="10"/>
        <end position="51"/>
    </location>
</feature>
<protein>
    <recommendedName>
        <fullName evidence="1">Polymerase nucleotidyl transferase domain-containing protein</fullName>
    </recommendedName>
</protein>
<dbReference type="SUPFAM" id="SSF81301">
    <property type="entry name" value="Nucleotidyltransferase"/>
    <property type="match status" value="1"/>
</dbReference>